<protein>
    <recommendedName>
        <fullName evidence="5">Integral membrane protein</fullName>
    </recommendedName>
</protein>
<evidence type="ECO:0000313" key="3">
    <source>
        <dbReference type="EMBL" id="PMD22567.1"/>
    </source>
</evidence>
<evidence type="ECO:0008006" key="5">
    <source>
        <dbReference type="Google" id="ProtNLM"/>
    </source>
</evidence>
<dbReference type="Pfam" id="PF11204">
    <property type="entry name" value="DUF2985"/>
    <property type="match status" value="1"/>
</dbReference>
<dbReference type="STRING" id="1745343.A0A2J6Q8G4"/>
<feature type="region of interest" description="Disordered" evidence="1">
    <location>
        <begin position="1"/>
        <end position="20"/>
    </location>
</feature>
<gene>
    <name evidence="3" type="ORF">NA56DRAFT_570315</name>
</gene>
<evidence type="ECO:0000313" key="4">
    <source>
        <dbReference type="Proteomes" id="UP000235672"/>
    </source>
</evidence>
<name>A0A2J6Q8G4_9HELO</name>
<dbReference type="PANTHER" id="PTHR35872:SF2">
    <property type="entry name" value="INTEGRAL MEMBRANE PROTEIN (AFU_ORTHOLOGUE AFUA_5G07110)"/>
    <property type="match status" value="1"/>
</dbReference>
<dbReference type="PANTHER" id="PTHR35872">
    <property type="entry name" value="INTEGRAL MEMBRANE PROTEIN (AFU_ORTHOLOGUE AFUA_5G07110)"/>
    <property type="match status" value="1"/>
</dbReference>
<organism evidence="3 4">
    <name type="scientific">Hyaloscypha hepaticicola</name>
    <dbReference type="NCBI Taxonomy" id="2082293"/>
    <lineage>
        <taxon>Eukaryota</taxon>
        <taxon>Fungi</taxon>
        <taxon>Dikarya</taxon>
        <taxon>Ascomycota</taxon>
        <taxon>Pezizomycotina</taxon>
        <taxon>Leotiomycetes</taxon>
        <taxon>Helotiales</taxon>
        <taxon>Hyaloscyphaceae</taxon>
        <taxon>Hyaloscypha</taxon>
    </lineage>
</organism>
<proteinExistence type="predicted"/>
<evidence type="ECO:0000256" key="2">
    <source>
        <dbReference type="SAM" id="Phobius"/>
    </source>
</evidence>
<feature type="region of interest" description="Disordered" evidence="1">
    <location>
        <begin position="601"/>
        <end position="694"/>
    </location>
</feature>
<accession>A0A2J6Q8G4</accession>
<evidence type="ECO:0000256" key="1">
    <source>
        <dbReference type="SAM" id="MobiDB-lite"/>
    </source>
</evidence>
<feature type="region of interest" description="Disordered" evidence="1">
    <location>
        <begin position="28"/>
        <end position="131"/>
    </location>
</feature>
<feature type="compositionally biased region" description="Basic and acidic residues" evidence="1">
    <location>
        <begin position="119"/>
        <end position="130"/>
    </location>
</feature>
<dbReference type="AlphaFoldDB" id="A0A2J6Q8G4"/>
<sequence length="694" mass="78165">MDQPGAAQLPPSSSTTANPVVAVGRKVKSIFSSHQQPSIRIRRESAATGQPRRAPISQDFAEKPLPQLPAPVTAQGPESHAGLAPHNDIPWEASTTPTRERGFSNRLSGVRSRAGSIFRRPENVRDKNNESAEDCYDTETVDLLDVMVATLSTLTNVQNSLFVPSLGRFVNRRPTYRVSESTDEASTVDKLKIKLKEIASLRHQGDEQDGEPETGQQQEPLLVARSTALDNAQYAVMPNGETLRSWTPEEKEELDDLVRHKLHSRRAKMKRALKGFGQYVRRPLGLFITVYATLITLFGAAWVLFLIGWISVGSKRDYVVNVVDNVLVALFAIIGDGLAPFRAVDTYHMVYIAYYHRKTWKKREKLGLPKLADHNDLPEQRKENIKPAEVDLESLVARRMPRRLAARIAPRIPKRLANRMIARNRILEEPSFDYTVLTQEEQTKLEFHERKFSKSHTFYKPHETETHYAFPLKLLVAVVLLLDCHSCLQISLGACTWGIPYQTRPFALTTVILCCSITCNIMGGVLISIGDKRTRKKDVIERMMRQELTAEAIEQMETRWMKEAEERGELDKSVRKKFEEEKDAEENEEIKKQWKVVPSLPKTLLGKGDDHRQPSLPQEARRSGSHVNVAATSSGASTPRKGKNRSNVALPSLQEHPAGPAQPKPILGRGAEPPQEGRGQKVMKFIRRADFDRS</sequence>
<keyword evidence="2" id="KW-0472">Membrane</keyword>
<dbReference type="OrthoDB" id="3365211at2759"/>
<dbReference type="EMBL" id="KZ613477">
    <property type="protein sequence ID" value="PMD22567.1"/>
    <property type="molecule type" value="Genomic_DNA"/>
</dbReference>
<keyword evidence="4" id="KW-1185">Reference proteome</keyword>
<reference evidence="3 4" key="1">
    <citation type="submission" date="2016-05" db="EMBL/GenBank/DDBJ databases">
        <title>A degradative enzymes factory behind the ericoid mycorrhizal symbiosis.</title>
        <authorList>
            <consortium name="DOE Joint Genome Institute"/>
            <person name="Martino E."/>
            <person name="Morin E."/>
            <person name="Grelet G."/>
            <person name="Kuo A."/>
            <person name="Kohler A."/>
            <person name="Daghino S."/>
            <person name="Barry K."/>
            <person name="Choi C."/>
            <person name="Cichocki N."/>
            <person name="Clum A."/>
            <person name="Copeland A."/>
            <person name="Hainaut M."/>
            <person name="Haridas S."/>
            <person name="Labutti K."/>
            <person name="Lindquist E."/>
            <person name="Lipzen A."/>
            <person name="Khouja H.-R."/>
            <person name="Murat C."/>
            <person name="Ohm R."/>
            <person name="Olson A."/>
            <person name="Spatafora J."/>
            <person name="Veneault-Fourrey C."/>
            <person name="Henrissat B."/>
            <person name="Grigoriev I."/>
            <person name="Martin F."/>
            <person name="Perotto S."/>
        </authorList>
    </citation>
    <scope>NUCLEOTIDE SEQUENCE [LARGE SCALE GENOMIC DNA]</scope>
    <source>
        <strain evidence="3 4">UAMH 7357</strain>
    </source>
</reference>
<dbReference type="InterPro" id="IPR021369">
    <property type="entry name" value="DUF2985"/>
</dbReference>
<feature type="transmembrane region" description="Helical" evidence="2">
    <location>
        <begin position="318"/>
        <end position="339"/>
    </location>
</feature>
<keyword evidence="2" id="KW-1133">Transmembrane helix</keyword>
<dbReference type="Proteomes" id="UP000235672">
    <property type="component" value="Unassembled WGS sequence"/>
</dbReference>
<feature type="transmembrane region" description="Helical" evidence="2">
    <location>
        <begin position="284"/>
        <end position="312"/>
    </location>
</feature>
<feature type="transmembrane region" description="Helical" evidence="2">
    <location>
        <begin position="505"/>
        <end position="527"/>
    </location>
</feature>
<keyword evidence="2" id="KW-0812">Transmembrane</keyword>